<dbReference type="EMBL" id="HF936663">
    <property type="protein sequence ID" value="CCX34906.1"/>
    <property type="molecule type" value="Genomic_DNA"/>
</dbReference>
<feature type="compositionally biased region" description="Basic residues" evidence="1">
    <location>
        <begin position="177"/>
        <end position="193"/>
    </location>
</feature>
<evidence type="ECO:0000313" key="2">
    <source>
        <dbReference type="EMBL" id="CCX34906.1"/>
    </source>
</evidence>
<feature type="compositionally biased region" description="Pro residues" evidence="1">
    <location>
        <begin position="150"/>
        <end position="162"/>
    </location>
</feature>
<feature type="compositionally biased region" description="Low complexity" evidence="1">
    <location>
        <begin position="123"/>
        <end position="149"/>
    </location>
</feature>
<evidence type="ECO:0000256" key="1">
    <source>
        <dbReference type="SAM" id="MobiDB-lite"/>
    </source>
</evidence>
<gene>
    <name evidence="2" type="ORF">PCON_04582</name>
</gene>
<evidence type="ECO:0000313" key="3">
    <source>
        <dbReference type="Proteomes" id="UP000018144"/>
    </source>
</evidence>
<reference evidence="2 3" key="1">
    <citation type="journal article" date="2013" name="PLoS Genet.">
        <title>The genome and development-dependent transcriptomes of Pyronema confluens: a window into fungal evolution.</title>
        <authorList>
            <person name="Traeger S."/>
            <person name="Altegoer F."/>
            <person name="Freitag M."/>
            <person name="Gabaldon T."/>
            <person name="Kempken F."/>
            <person name="Kumar A."/>
            <person name="Marcet-Houben M."/>
            <person name="Poggeler S."/>
            <person name="Stajich J.E."/>
            <person name="Nowrousian M."/>
        </authorList>
    </citation>
    <scope>NUCLEOTIDE SEQUENCE [LARGE SCALE GENOMIC DNA]</scope>
    <source>
        <strain evidence="3">CBS 100304</strain>
        <tissue evidence="2">Vegetative mycelium</tissue>
    </source>
</reference>
<keyword evidence="3" id="KW-1185">Reference proteome</keyword>
<name>U4LRV5_PYROM</name>
<organism evidence="2 3">
    <name type="scientific">Pyronema omphalodes (strain CBS 100304)</name>
    <name type="common">Pyronema confluens</name>
    <dbReference type="NCBI Taxonomy" id="1076935"/>
    <lineage>
        <taxon>Eukaryota</taxon>
        <taxon>Fungi</taxon>
        <taxon>Dikarya</taxon>
        <taxon>Ascomycota</taxon>
        <taxon>Pezizomycotina</taxon>
        <taxon>Pezizomycetes</taxon>
        <taxon>Pezizales</taxon>
        <taxon>Pyronemataceae</taxon>
        <taxon>Pyronema</taxon>
    </lineage>
</organism>
<sequence>MPSTINALALEFDPSRFYPSPIITDKLTVDHDRLLNGSILSTPINAPLPVAEEIIYSVSFPTPEKRTVLRPDAEPFSPSMWKAEPKTETKAELETELIQLEWRQQDVTSNHIPQAYNSYVTNSSSPFSQPIQPVQPIQPIHPTQQSQPYPQHPQPYPQPPQPQQFHPALASPFHLPPKPRRTRTRSPKSRSPKSRSESQKYHDYPQQIPKMQPTGPILTAQQQTAQWIFNQRLAASQPFQPTQPTQPTQQIQQTQQAQFSGMGVGRYHGHNDNYGYGYIDPFWNQLPSGMMQQVPQQQDTRGRWSCDQKCDNEWYLRAQPGLEKNASPGVSPEASPKTKDCRDRRVRIEDPAVWLVESGRCRWCRVGRCASEKMCEKVIWREKVMEQRWMEQRWMEQRWMEQKWMEQKWMEGMMAGGMEQRWMGGIVGQRERPMERL</sequence>
<protein>
    <submittedName>
        <fullName evidence="2">Uncharacterized protein</fullName>
    </submittedName>
</protein>
<feature type="region of interest" description="Disordered" evidence="1">
    <location>
        <begin position="120"/>
        <end position="209"/>
    </location>
</feature>
<feature type="region of interest" description="Disordered" evidence="1">
    <location>
        <begin position="321"/>
        <end position="342"/>
    </location>
</feature>
<dbReference type="Proteomes" id="UP000018144">
    <property type="component" value="Unassembled WGS sequence"/>
</dbReference>
<dbReference type="OrthoDB" id="10429409at2759"/>
<accession>U4LRV5</accession>
<dbReference type="AlphaFoldDB" id="U4LRV5"/>
<proteinExistence type="predicted"/>
<feature type="compositionally biased region" description="Basic and acidic residues" evidence="1">
    <location>
        <begin position="194"/>
        <end position="203"/>
    </location>
</feature>